<feature type="domain" description="Core-binding (CB)" evidence="8">
    <location>
        <begin position="1"/>
        <end position="69"/>
    </location>
</feature>
<keyword evidence="3" id="KW-0229">DNA integration</keyword>
<dbReference type="Proteomes" id="UP000481852">
    <property type="component" value="Unassembled WGS sequence"/>
</dbReference>
<comment type="caution">
    <text evidence="9">The sequence shown here is derived from an EMBL/GenBank/DDBJ whole genome shotgun (WGS) entry which is preliminary data.</text>
</comment>
<dbReference type="PANTHER" id="PTHR30349:SF41">
    <property type="entry name" value="INTEGRASE_RECOMBINASE PROTEIN MJ0367-RELATED"/>
    <property type="match status" value="1"/>
</dbReference>
<proteinExistence type="inferred from homology"/>
<protein>
    <submittedName>
        <fullName evidence="9">Site-specific integrase</fullName>
    </submittedName>
</protein>
<dbReference type="InterPro" id="IPR050090">
    <property type="entry name" value="Tyrosine_recombinase_XerCD"/>
</dbReference>
<comment type="function">
    <text evidence="1">Site-specific tyrosine recombinase, which acts by catalyzing the cutting and rejoining of the recombining DNA molecules.</text>
</comment>
<evidence type="ECO:0000259" key="7">
    <source>
        <dbReference type="PROSITE" id="PS51898"/>
    </source>
</evidence>
<evidence type="ECO:0000256" key="1">
    <source>
        <dbReference type="ARBA" id="ARBA00003283"/>
    </source>
</evidence>
<evidence type="ECO:0000256" key="5">
    <source>
        <dbReference type="ARBA" id="ARBA00023172"/>
    </source>
</evidence>
<keyword evidence="5" id="KW-0233">DNA recombination</keyword>
<dbReference type="Pfam" id="PF14659">
    <property type="entry name" value="Phage_int_SAM_3"/>
    <property type="match status" value="1"/>
</dbReference>
<dbReference type="AlphaFoldDB" id="A0A6L5X279"/>
<dbReference type="SUPFAM" id="SSF56349">
    <property type="entry name" value="DNA breaking-rejoining enzymes"/>
    <property type="match status" value="1"/>
</dbReference>
<sequence>VKNLAPYTLTTYEEALRDYYYPVIGNMKLSKITAVNIQNVVNVMVRNGAAPGTVHRAFYVVSGILQKAYKWGLIQENVAKRCELPKAVQKEIRFWTAEQAQEFLKALTLTYHHSVKGKERILGSSGKTYTVDDYTRSYTIRRVWREFFNLELHTGMRRGELCGLRWCDVDFEKKTVSVRQVISRLGNGEGLTVKEPKTKSSVRTIAVSKDVIESLKSWRREQMQTCMQMGNYWEGQRGEMFDQNFVFTRPDLTGRPLHPDSVSHKFHEIIQAYNEEYHGNIPDINFHGTRHTSATLLISEGLDVVEVSHRLGHSKTSTTEDIYAHQLEKVDEHAAEVLDSILNKSL</sequence>
<gene>
    <name evidence="9" type="ORF">FYJ35_05720</name>
</gene>
<dbReference type="InterPro" id="IPR044068">
    <property type="entry name" value="CB"/>
</dbReference>
<dbReference type="InterPro" id="IPR004107">
    <property type="entry name" value="Integrase_SAM-like_N"/>
</dbReference>
<keyword evidence="10" id="KW-1185">Reference proteome</keyword>
<dbReference type="GO" id="GO:0015074">
    <property type="term" value="P:DNA integration"/>
    <property type="evidence" value="ECO:0007669"/>
    <property type="project" value="UniProtKB-KW"/>
</dbReference>
<evidence type="ECO:0000313" key="10">
    <source>
        <dbReference type="Proteomes" id="UP000481852"/>
    </source>
</evidence>
<dbReference type="Gene3D" id="1.10.150.130">
    <property type="match status" value="1"/>
</dbReference>
<feature type="non-terminal residue" evidence="9">
    <location>
        <position position="1"/>
    </location>
</feature>
<evidence type="ECO:0000256" key="6">
    <source>
        <dbReference type="PROSITE-ProRule" id="PRU01248"/>
    </source>
</evidence>
<dbReference type="PANTHER" id="PTHR30349">
    <property type="entry name" value="PHAGE INTEGRASE-RELATED"/>
    <property type="match status" value="1"/>
</dbReference>
<dbReference type="EMBL" id="VULZ01000005">
    <property type="protein sequence ID" value="MSS14539.1"/>
    <property type="molecule type" value="Genomic_DNA"/>
</dbReference>
<organism evidence="9 10">
    <name type="scientific">Porcincola intestinalis</name>
    <dbReference type="NCBI Taxonomy" id="2606632"/>
    <lineage>
        <taxon>Bacteria</taxon>
        <taxon>Bacillati</taxon>
        <taxon>Bacillota</taxon>
        <taxon>Clostridia</taxon>
        <taxon>Lachnospirales</taxon>
        <taxon>Lachnospiraceae</taxon>
        <taxon>Porcincola</taxon>
    </lineage>
</organism>
<keyword evidence="4 6" id="KW-0238">DNA-binding</keyword>
<dbReference type="InterPro" id="IPR010998">
    <property type="entry name" value="Integrase_recombinase_N"/>
</dbReference>
<dbReference type="InterPro" id="IPR011010">
    <property type="entry name" value="DNA_brk_join_enz"/>
</dbReference>
<dbReference type="InterPro" id="IPR002104">
    <property type="entry name" value="Integrase_catalytic"/>
</dbReference>
<dbReference type="Pfam" id="PF00589">
    <property type="entry name" value="Phage_integrase"/>
    <property type="match status" value="1"/>
</dbReference>
<evidence type="ECO:0000256" key="4">
    <source>
        <dbReference type="ARBA" id="ARBA00023125"/>
    </source>
</evidence>
<dbReference type="Gene3D" id="1.10.443.10">
    <property type="entry name" value="Intergrase catalytic core"/>
    <property type="match status" value="1"/>
</dbReference>
<comment type="similarity">
    <text evidence="2">Belongs to the 'phage' integrase family.</text>
</comment>
<evidence type="ECO:0000313" key="9">
    <source>
        <dbReference type="EMBL" id="MSS14539.1"/>
    </source>
</evidence>
<dbReference type="RefSeq" id="WP_154524477.1">
    <property type="nucleotide sequence ID" value="NZ_VULZ01000005.1"/>
</dbReference>
<dbReference type="CDD" id="cd01189">
    <property type="entry name" value="INT_ICEBs1_C_like"/>
    <property type="match status" value="1"/>
</dbReference>
<dbReference type="GO" id="GO:0006310">
    <property type="term" value="P:DNA recombination"/>
    <property type="evidence" value="ECO:0007669"/>
    <property type="project" value="UniProtKB-KW"/>
</dbReference>
<dbReference type="GO" id="GO:0003677">
    <property type="term" value="F:DNA binding"/>
    <property type="evidence" value="ECO:0007669"/>
    <property type="project" value="UniProtKB-UniRule"/>
</dbReference>
<feature type="domain" description="Tyr recombinase" evidence="7">
    <location>
        <begin position="124"/>
        <end position="339"/>
    </location>
</feature>
<accession>A0A6L5X279</accession>
<dbReference type="PROSITE" id="PS51898">
    <property type="entry name" value="TYR_RECOMBINASE"/>
    <property type="match status" value="1"/>
</dbReference>
<evidence type="ECO:0000259" key="8">
    <source>
        <dbReference type="PROSITE" id="PS51900"/>
    </source>
</evidence>
<name>A0A6L5X279_9FIRM</name>
<evidence type="ECO:0000256" key="2">
    <source>
        <dbReference type="ARBA" id="ARBA00008857"/>
    </source>
</evidence>
<evidence type="ECO:0000256" key="3">
    <source>
        <dbReference type="ARBA" id="ARBA00022908"/>
    </source>
</evidence>
<dbReference type="PROSITE" id="PS51900">
    <property type="entry name" value="CB"/>
    <property type="match status" value="1"/>
</dbReference>
<dbReference type="InterPro" id="IPR013762">
    <property type="entry name" value="Integrase-like_cat_sf"/>
</dbReference>
<reference evidence="9 10" key="1">
    <citation type="submission" date="2019-08" db="EMBL/GenBank/DDBJ databases">
        <title>In-depth cultivation of the pig gut microbiome towards novel bacterial diversity and tailored functional studies.</title>
        <authorList>
            <person name="Wylensek D."/>
            <person name="Hitch T.C.A."/>
            <person name="Clavel T."/>
        </authorList>
    </citation>
    <scope>NUCLEOTIDE SEQUENCE [LARGE SCALE GENOMIC DNA]</scope>
    <source>
        <strain evidence="9 10">Oil+RF-744-WCA-WT-11</strain>
    </source>
</reference>